<reference evidence="3 4" key="1">
    <citation type="journal article" date="2019" name="Mol. Biol. Evol.">
        <title>Blast fungal genomes show frequent chromosomal changes, gene gains and losses, and effector gene turnover.</title>
        <authorList>
            <person name="Gomez Luciano L.B."/>
            <person name="Jason Tsai I."/>
            <person name="Chuma I."/>
            <person name="Tosa Y."/>
            <person name="Chen Y.H."/>
            <person name="Li J.Y."/>
            <person name="Li M.Y."/>
            <person name="Jade Lu M.Y."/>
            <person name="Nakayashiki H."/>
            <person name="Li W.H."/>
        </authorList>
    </citation>
    <scope>NUCLEOTIDE SEQUENCE [LARGE SCALE GENOMIC DNA]</scope>
    <source>
        <strain evidence="3">MZ5-1-6</strain>
    </source>
</reference>
<gene>
    <name evidence="3" type="ORF">PoMZ_08482</name>
</gene>
<evidence type="ECO:0000313" key="3">
    <source>
        <dbReference type="EMBL" id="QBZ61531.1"/>
    </source>
</evidence>
<dbReference type="VEuPathDB" id="FungiDB:M_BR32_EuGene_00043931"/>
<dbReference type="EMBL" id="CP034207">
    <property type="protein sequence ID" value="QBZ61531.1"/>
    <property type="molecule type" value="Genomic_DNA"/>
</dbReference>
<sequence>MKDTRAVCLLCRSLGAGTRRPIPPTPRCNITQIQWRSHSTPTPPASAPHAAKTTFGAPGQQDGSRDGAATEASAANQHTPRFRRSPPPTSTVTGNLAIFESVVRGQRRHQDDDRFGGKPAETPESTLDLKTYNDVAKLMRMTEQPKPDLSEAYDFFKTEIYPGINAAKYVPRVFEPELRKLIQRILTAMKNDPTLEKLPSLADVTLVALRLGVLDIKSWARAMQGRLEYLCLTNVSPEVSLEEYQEATGRIKMFFDDVAQSWKLVSLPHHVVMELDPHTPLADVDFRLPEGHNQRGESTLYYSLSKLLHAYAPLQLRPVIPLLLVTWVLFNDSGRCLPGNRAAASHFLASITGLVVRSKDSNMSPEKLVQIPGKLIPYVRHRWTVMHNQLKEWNDPKQSYLKHPTLIRKLDVTGSGRKHFLEVKKSLNKALSGKNSAMLERAWLDFFGHESPPSQKTIEDLQRFPSIWNQFIMAFNALRRPQRAIEVWNTMTQIGLEPTIKTFTAMMEGCSRGRNASALENIWDQIVELGVPLDTHAWTVRISGLIECGKADAGLSALDEMARIWNKQQTSGEPSAQAVQPSIVPVNAALFGILRINGIPAAMKILQWAERYNIEPDVITYNTLLQTMIRRAPEQVDAVLEMMNDQGVEPDEGTQTILIEGMGPYLRHAGPEEKLEAVKRIITMVTGNDPKKTNPSAYAKLMFELLKENESHAGTDIAVNHIMQEMGNRRLEPTTHMYTILVEHFLHRNPPALDAARKLIETHDLFNKPHIDHVFWERAISGFMNAGDVDSAFDLFERSKNGNMTMRLYEHLLRALIANGKGLEAARLVKAVDEMKSSTDEETESRFRLHAFWDIARQYGLSQ</sequence>
<dbReference type="Pfam" id="PF01535">
    <property type="entry name" value="PPR"/>
    <property type="match status" value="1"/>
</dbReference>
<dbReference type="InterPro" id="IPR051222">
    <property type="entry name" value="PPR/CCM1_RNA-binding"/>
</dbReference>
<evidence type="ECO:0000313" key="4">
    <source>
        <dbReference type="Proteomes" id="UP000294847"/>
    </source>
</evidence>
<evidence type="ECO:0000256" key="1">
    <source>
        <dbReference type="ARBA" id="ARBA00022737"/>
    </source>
</evidence>
<dbReference type="Pfam" id="PF13812">
    <property type="entry name" value="PPR_3"/>
    <property type="match status" value="1"/>
</dbReference>
<feature type="region of interest" description="Disordered" evidence="2">
    <location>
        <begin position="36"/>
        <end position="125"/>
    </location>
</feature>
<dbReference type="InterPro" id="IPR002885">
    <property type="entry name" value="PPR_rpt"/>
</dbReference>
<keyword evidence="1" id="KW-0677">Repeat</keyword>
<dbReference type="OMA" id="TGMMHGW"/>
<dbReference type="PANTHER" id="PTHR47942:SF63">
    <property type="entry name" value="PENTATRICOPEPTIDE REPEAT-CONTAINING PROTEIN"/>
    <property type="match status" value="1"/>
</dbReference>
<dbReference type="Proteomes" id="UP000294847">
    <property type="component" value="Chromosome 4"/>
</dbReference>
<protein>
    <recommendedName>
        <fullName evidence="5">Pentatricopeptide repeat protein</fullName>
    </recommendedName>
</protein>
<evidence type="ECO:0008006" key="5">
    <source>
        <dbReference type="Google" id="ProtNLM"/>
    </source>
</evidence>
<organism evidence="3 4">
    <name type="scientific">Pyricularia oryzae</name>
    <name type="common">Rice blast fungus</name>
    <name type="synonym">Magnaporthe oryzae</name>
    <dbReference type="NCBI Taxonomy" id="318829"/>
    <lineage>
        <taxon>Eukaryota</taxon>
        <taxon>Fungi</taxon>
        <taxon>Dikarya</taxon>
        <taxon>Ascomycota</taxon>
        <taxon>Pezizomycotina</taxon>
        <taxon>Sordariomycetes</taxon>
        <taxon>Sordariomycetidae</taxon>
        <taxon>Magnaporthales</taxon>
        <taxon>Pyriculariaceae</taxon>
        <taxon>Pyricularia</taxon>
    </lineage>
</organism>
<proteinExistence type="predicted"/>
<evidence type="ECO:0000256" key="2">
    <source>
        <dbReference type="SAM" id="MobiDB-lite"/>
    </source>
</evidence>
<dbReference type="Gene3D" id="1.25.40.10">
    <property type="entry name" value="Tetratricopeptide repeat domain"/>
    <property type="match status" value="3"/>
</dbReference>
<dbReference type="AlphaFoldDB" id="A0A4P7NHQ8"/>
<accession>A0A4P7NHQ8</accession>
<dbReference type="PANTHER" id="PTHR47942">
    <property type="entry name" value="TETRATRICOPEPTIDE REPEAT (TPR)-LIKE SUPERFAMILY PROTEIN-RELATED"/>
    <property type="match status" value="1"/>
</dbReference>
<dbReference type="InterPro" id="IPR011990">
    <property type="entry name" value="TPR-like_helical_dom_sf"/>
</dbReference>
<name>A0A4P7NHQ8_PYROR</name>
<dbReference type="SMR" id="A0A4P7NHQ8"/>